<keyword evidence="5" id="KW-1185">Reference proteome</keyword>
<dbReference type="Proteomes" id="UP000267164">
    <property type="component" value="Chromosome"/>
</dbReference>
<gene>
    <name evidence="4" type="ORF">D7D52_22170</name>
</gene>
<dbReference type="InterPro" id="IPR028082">
    <property type="entry name" value="Peripla_BP_I"/>
</dbReference>
<evidence type="ECO:0000256" key="1">
    <source>
        <dbReference type="ARBA" id="ARBA00010062"/>
    </source>
</evidence>
<evidence type="ECO:0000313" key="5">
    <source>
        <dbReference type="Proteomes" id="UP000267164"/>
    </source>
</evidence>
<dbReference type="PANTHER" id="PTHR47151">
    <property type="entry name" value="LEU/ILE/VAL-BINDING ABC TRANSPORTER SUBUNIT"/>
    <property type="match status" value="1"/>
</dbReference>
<dbReference type="KEGG" id="nyu:D7D52_22170"/>
<keyword evidence="2" id="KW-0732">Signal</keyword>
<dbReference type="CDD" id="cd06342">
    <property type="entry name" value="PBP1_ABC_LIVBP-like"/>
    <property type="match status" value="1"/>
</dbReference>
<comment type="similarity">
    <text evidence="1">Belongs to the leucine-binding protein family.</text>
</comment>
<dbReference type="PANTHER" id="PTHR47151:SF2">
    <property type="entry name" value="AMINO ACID BINDING PROTEIN"/>
    <property type="match status" value="1"/>
</dbReference>
<protein>
    <submittedName>
        <fullName evidence="4">Branched-chain amino acid ABC transporter substrate-binding protein</fullName>
    </submittedName>
</protein>
<dbReference type="Pfam" id="PF13458">
    <property type="entry name" value="Peripla_BP_6"/>
    <property type="match status" value="1"/>
</dbReference>
<dbReference type="EMBL" id="CP032568">
    <property type="protein sequence ID" value="AYF76095.1"/>
    <property type="molecule type" value="Genomic_DNA"/>
</dbReference>
<name>A0A386ZHN8_9NOCA</name>
<evidence type="ECO:0000313" key="4">
    <source>
        <dbReference type="EMBL" id="AYF76095.1"/>
    </source>
</evidence>
<accession>A0A386ZHN8</accession>
<feature type="domain" description="Leucine-binding protein" evidence="3">
    <location>
        <begin position="70"/>
        <end position="397"/>
    </location>
</feature>
<dbReference type="AlphaFoldDB" id="A0A386ZHN8"/>
<organism evidence="4 5">
    <name type="scientific">Nocardia yunnanensis</name>
    <dbReference type="NCBI Taxonomy" id="2382165"/>
    <lineage>
        <taxon>Bacteria</taxon>
        <taxon>Bacillati</taxon>
        <taxon>Actinomycetota</taxon>
        <taxon>Actinomycetes</taxon>
        <taxon>Mycobacteriales</taxon>
        <taxon>Nocardiaceae</taxon>
        <taxon>Nocardia</taxon>
    </lineage>
</organism>
<dbReference type="OrthoDB" id="9772589at2"/>
<sequence>MVIGAAAVLALASAGCSSKSTDNSSGGGGGAGLTIQPLVQVDAQGKEVPVKDATAAADPAGDGKGKCAPTTIAMAGPLTGDNANLGLNIVRGVQLALDQHNKANSGCQVQLKQFDTEGDPQKATQVIPTIVSDPSIVALIGPTFSGETKATGQILSDANLVSLTPSATNVTLTTNGWKNFFRGLGNDGVQGPAVAGYLKGTGKFKKICVIADDTDYGTGLAKTVTEGLGSIADPSCTANVKTKDKDFSATVSKMASAKPDGIFYAGYYAEASPLVSQLRSGGVTATFISDDGTKDVEFVKQAGNASKDALLSCPCGPASDKFASAYKALTNFDPGTYSTEGYDLTTIVLKGIESGKTTRPDLVDFVKNYDGQGLAREYKWGPTGELANALIWMYQVK</sequence>
<dbReference type="SUPFAM" id="SSF53822">
    <property type="entry name" value="Periplasmic binding protein-like I"/>
    <property type="match status" value="1"/>
</dbReference>
<dbReference type="RefSeq" id="WP_120739266.1">
    <property type="nucleotide sequence ID" value="NZ_CP032568.1"/>
</dbReference>
<reference evidence="4 5" key="1">
    <citation type="submission" date="2018-09" db="EMBL/GenBank/DDBJ databases">
        <title>Nocardia yunnanensis sp. nov., an actinomycete isolated from a soil sample.</title>
        <authorList>
            <person name="Zhang J."/>
        </authorList>
    </citation>
    <scope>NUCLEOTIDE SEQUENCE [LARGE SCALE GENOMIC DNA]</scope>
    <source>
        <strain evidence="4 5">CFHS0054</strain>
    </source>
</reference>
<evidence type="ECO:0000259" key="3">
    <source>
        <dbReference type="Pfam" id="PF13458"/>
    </source>
</evidence>
<dbReference type="InterPro" id="IPR028081">
    <property type="entry name" value="Leu-bd"/>
</dbReference>
<proteinExistence type="inferred from homology"/>
<evidence type="ECO:0000256" key="2">
    <source>
        <dbReference type="ARBA" id="ARBA00022729"/>
    </source>
</evidence>
<dbReference type="Gene3D" id="3.40.50.2300">
    <property type="match status" value="2"/>
</dbReference>